<dbReference type="InParanoid" id="A0A286UWB1"/>
<evidence type="ECO:0000313" key="2">
    <source>
        <dbReference type="EMBL" id="PAV23735.1"/>
    </source>
</evidence>
<protein>
    <submittedName>
        <fullName evidence="2">Uncharacterized protein</fullName>
    </submittedName>
</protein>
<reference evidence="2 3" key="1">
    <citation type="journal article" date="2017" name="Mol. Ecol.">
        <title>Comparative and population genomic landscape of Phellinus noxius: A hypervariable fungus causing root rot in trees.</title>
        <authorList>
            <person name="Chung C.L."/>
            <person name="Lee T.J."/>
            <person name="Akiba M."/>
            <person name="Lee H.H."/>
            <person name="Kuo T.H."/>
            <person name="Liu D."/>
            <person name="Ke H.M."/>
            <person name="Yokoi T."/>
            <person name="Roa M.B."/>
            <person name="Lu M.J."/>
            <person name="Chang Y.Y."/>
            <person name="Ann P.J."/>
            <person name="Tsai J.N."/>
            <person name="Chen C.Y."/>
            <person name="Tzean S.S."/>
            <person name="Ota Y."/>
            <person name="Hattori T."/>
            <person name="Sahashi N."/>
            <person name="Liou R.F."/>
            <person name="Kikuchi T."/>
            <person name="Tsai I.J."/>
        </authorList>
    </citation>
    <scope>NUCLEOTIDE SEQUENCE [LARGE SCALE GENOMIC DNA]</scope>
    <source>
        <strain evidence="2 3">FFPRI411160</strain>
    </source>
</reference>
<dbReference type="Proteomes" id="UP000217199">
    <property type="component" value="Unassembled WGS sequence"/>
</dbReference>
<dbReference type="EMBL" id="NBII01000001">
    <property type="protein sequence ID" value="PAV23735.1"/>
    <property type="molecule type" value="Genomic_DNA"/>
</dbReference>
<gene>
    <name evidence="2" type="ORF">PNOK_0080300</name>
</gene>
<evidence type="ECO:0000313" key="3">
    <source>
        <dbReference type="Proteomes" id="UP000217199"/>
    </source>
</evidence>
<sequence>MSTTKSDTTSRTATGNETGSRRHERVPVPLPKTKLKHDPEFDYKGATKLIMANAGLDENSKARPFSLANRTRRRIEKEKKKEAKAEEKARKELQRTQEKNDNGAREPEKRNYLLDRLNLRRTTTVSTVDTEKTLVG</sequence>
<comment type="caution">
    <text evidence="2">The sequence shown here is derived from an EMBL/GenBank/DDBJ whole genome shotgun (WGS) entry which is preliminary data.</text>
</comment>
<feature type="region of interest" description="Disordered" evidence="1">
    <location>
        <begin position="1"/>
        <end position="39"/>
    </location>
</feature>
<evidence type="ECO:0000256" key="1">
    <source>
        <dbReference type="SAM" id="MobiDB-lite"/>
    </source>
</evidence>
<keyword evidence="3" id="KW-1185">Reference proteome</keyword>
<feature type="compositionally biased region" description="Low complexity" evidence="1">
    <location>
        <begin position="1"/>
        <end position="14"/>
    </location>
</feature>
<feature type="region of interest" description="Disordered" evidence="1">
    <location>
        <begin position="56"/>
        <end position="115"/>
    </location>
</feature>
<name>A0A286UWB1_9AGAM</name>
<dbReference type="AlphaFoldDB" id="A0A286UWB1"/>
<feature type="compositionally biased region" description="Basic and acidic residues" evidence="1">
    <location>
        <begin position="75"/>
        <end position="113"/>
    </location>
</feature>
<organism evidence="2 3">
    <name type="scientific">Pyrrhoderma noxium</name>
    <dbReference type="NCBI Taxonomy" id="2282107"/>
    <lineage>
        <taxon>Eukaryota</taxon>
        <taxon>Fungi</taxon>
        <taxon>Dikarya</taxon>
        <taxon>Basidiomycota</taxon>
        <taxon>Agaricomycotina</taxon>
        <taxon>Agaricomycetes</taxon>
        <taxon>Hymenochaetales</taxon>
        <taxon>Hymenochaetaceae</taxon>
        <taxon>Pyrrhoderma</taxon>
    </lineage>
</organism>
<proteinExistence type="predicted"/>
<accession>A0A286UWB1</accession>